<feature type="domain" description="Histidine kinase" evidence="8">
    <location>
        <begin position="663"/>
        <end position="888"/>
    </location>
</feature>
<dbReference type="CDD" id="cd00130">
    <property type="entry name" value="PAS"/>
    <property type="match status" value="2"/>
</dbReference>
<dbReference type="Gene3D" id="3.30.450.40">
    <property type="match status" value="2"/>
</dbReference>
<dbReference type="InterPro" id="IPR003594">
    <property type="entry name" value="HATPase_dom"/>
</dbReference>
<keyword evidence="5" id="KW-0418">Kinase</keyword>
<dbReference type="SMART" id="SM00387">
    <property type="entry name" value="HATPase_c"/>
    <property type="match status" value="1"/>
</dbReference>
<dbReference type="SMART" id="SM00448">
    <property type="entry name" value="REC"/>
    <property type="match status" value="1"/>
</dbReference>
<dbReference type="InterPro" id="IPR035965">
    <property type="entry name" value="PAS-like_dom_sf"/>
</dbReference>
<feature type="domain" description="Response regulatory" evidence="9">
    <location>
        <begin position="909"/>
        <end position="1024"/>
    </location>
</feature>
<keyword evidence="13" id="KW-1185">Reference proteome</keyword>
<feature type="modified residue" description="4-aspartylphosphate" evidence="6">
    <location>
        <position position="959"/>
    </location>
</feature>
<dbReference type="SUPFAM" id="SSF55874">
    <property type="entry name" value="ATPase domain of HSP90 chaperone/DNA topoisomerase II/histidine kinase"/>
    <property type="match status" value="1"/>
</dbReference>
<dbReference type="Pfam" id="PF01590">
    <property type="entry name" value="GAF"/>
    <property type="match status" value="2"/>
</dbReference>
<dbReference type="Gene3D" id="3.30.565.10">
    <property type="entry name" value="Histidine kinase-like ATPase, C-terminal domain"/>
    <property type="match status" value="1"/>
</dbReference>
<dbReference type="SUPFAM" id="SSF47384">
    <property type="entry name" value="Homodimeric domain of signal transducing histidine kinase"/>
    <property type="match status" value="1"/>
</dbReference>
<dbReference type="InterPro" id="IPR001789">
    <property type="entry name" value="Sig_transdc_resp-reg_receiver"/>
</dbReference>
<dbReference type="PROSITE" id="PS50110">
    <property type="entry name" value="RESPONSE_REGULATORY"/>
    <property type="match status" value="1"/>
</dbReference>
<keyword evidence="4" id="KW-0808">Transferase</keyword>
<feature type="coiled-coil region" evidence="7">
    <location>
        <begin position="184"/>
        <end position="211"/>
    </location>
</feature>
<dbReference type="CDD" id="cd00082">
    <property type="entry name" value="HisKA"/>
    <property type="match status" value="1"/>
</dbReference>
<name>A0ABU3ZZJ3_9SPHN</name>
<dbReference type="PROSITE" id="PS50109">
    <property type="entry name" value="HIS_KIN"/>
    <property type="match status" value="1"/>
</dbReference>
<dbReference type="SMART" id="SM00388">
    <property type="entry name" value="HisKA"/>
    <property type="match status" value="1"/>
</dbReference>
<proteinExistence type="predicted"/>
<dbReference type="PANTHER" id="PTHR43304:SF1">
    <property type="entry name" value="PAC DOMAIN-CONTAINING PROTEIN"/>
    <property type="match status" value="1"/>
</dbReference>
<feature type="domain" description="PAC" evidence="11">
    <location>
        <begin position="277"/>
        <end position="329"/>
    </location>
</feature>
<feature type="domain" description="PAS" evidence="10">
    <location>
        <begin position="201"/>
        <end position="273"/>
    </location>
</feature>
<dbReference type="Gene3D" id="2.10.70.100">
    <property type="match status" value="1"/>
</dbReference>
<dbReference type="InterPro" id="IPR000700">
    <property type="entry name" value="PAS-assoc_C"/>
</dbReference>
<sequence>MTIDASRRPSPLSPVWSEAERVAALESYAILDTPAEADFDDIALLAAQALDAPIAVINLIASDRQWFKAQVGLGVREMPLDVSICAQVLLQDDFMVVPDTRQDPRFIDNPLVTADNGLRFYAGALLRAPSGVPIGTLCVLDYTPRAAGVSDQERRVLEVLARQVMTQLELRKIIALTDGRADALRAEIGQRAEAETALRSVEERYRLASRATNDAIWDWDFSTDHVLWNEAIERTYGYSPADVGPTGDWWIGHIHPDDRERVAHGIHEAIDGEAVNWSDEYRFARADGGYAPVLDRGFIIRDSSGKATRMIGAMLDLTERRERELALTASNERFEAAVAAIDGYLWTNSADGEMRGHQPGWAALTGQSEEEYQGYGWANAVHPDDAQPTIDAWNEAVAQRHMFIFEHRLRCADGQWRRFFIRAVPMFDADGRLREWVGIHTDVTLQREQEEALAANEMRLRFLDDLSREIADANDADAVMAITTRMVATHLGLSNCAYADMDEDQDGFTIRGDWAAPGSPSIIGHYRLRDFGAMALERLHAGLPLIINDNARDLAPHEAKTFQDIGIAATICMPLIKGSRLTALMAIHDHEPHDWTASELRLIASVAERSWAHIERVRTTAALAELNASLEERVEERSRQLLAAEEALRQAQKMEAVGQLTGGIAHDFNNMLTGVIGSLDLLQRHLAAGRTDRVARYIDTAMTSAQRAAALTQRLLAFSRRQSLDVTAVDVSGLVAGMEDMLRRTLDENIRLDVRLADDIWLARTDHNQLESALLNLAINARDAMPHGGTLTIEARNSPLDATQVDGVDGLQAGDFVEICVSDTGTGMSEDVLAKAFDPFFTTKPIGAGTGLGLSMVYGFARQSGGHVRIVSVPEQGTTIRLLLPRHVGEQEEAGAAGIEVRVAEPGECVLLVEDDPSVRLLVCDVLNDLGYEVWQAPDGQAAIALAQTMPRIDLLISDVGLPGMNGRQLADILRGDRPDLRILFITGYAERAAIRGEFLGQGMEMIAKPFAMDVLSAKIREMIEAPAPTP</sequence>
<evidence type="ECO:0000259" key="9">
    <source>
        <dbReference type="PROSITE" id="PS50110"/>
    </source>
</evidence>
<dbReference type="InterPro" id="IPR004358">
    <property type="entry name" value="Sig_transdc_His_kin-like_C"/>
</dbReference>
<keyword evidence="7" id="KW-0175">Coiled coil</keyword>
<evidence type="ECO:0000256" key="3">
    <source>
        <dbReference type="ARBA" id="ARBA00022553"/>
    </source>
</evidence>
<dbReference type="PROSITE" id="PS50112">
    <property type="entry name" value="PAS"/>
    <property type="match status" value="2"/>
</dbReference>
<dbReference type="SUPFAM" id="SSF55785">
    <property type="entry name" value="PYP-like sensor domain (PAS domain)"/>
    <property type="match status" value="2"/>
</dbReference>
<dbReference type="InterPro" id="IPR013655">
    <property type="entry name" value="PAS_fold_3"/>
</dbReference>
<gene>
    <name evidence="12" type="ORF">O0R41_14960</name>
</gene>
<dbReference type="EC" id="2.7.13.3" evidence="2"/>
<evidence type="ECO:0000313" key="12">
    <source>
        <dbReference type="EMBL" id="MDV5824905.1"/>
    </source>
</evidence>
<keyword evidence="3 6" id="KW-0597">Phosphoprotein</keyword>
<dbReference type="InterPro" id="IPR005467">
    <property type="entry name" value="His_kinase_dom"/>
</dbReference>
<feature type="coiled-coil region" evidence="7">
    <location>
        <begin position="627"/>
        <end position="654"/>
    </location>
</feature>
<dbReference type="InterPro" id="IPR003018">
    <property type="entry name" value="GAF"/>
</dbReference>
<evidence type="ECO:0000259" key="8">
    <source>
        <dbReference type="PROSITE" id="PS50109"/>
    </source>
</evidence>
<accession>A0ABU3ZZJ3</accession>
<dbReference type="Pfam" id="PF02518">
    <property type="entry name" value="HATPase_c"/>
    <property type="match status" value="1"/>
</dbReference>
<dbReference type="PRINTS" id="PR00344">
    <property type="entry name" value="BCTRLSENSOR"/>
</dbReference>
<feature type="domain" description="PAS" evidence="10">
    <location>
        <begin position="330"/>
        <end position="400"/>
    </location>
</feature>
<dbReference type="Gene3D" id="1.10.287.130">
    <property type="match status" value="1"/>
</dbReference>
<evidence type="ECO:0000256" key="1">
    <source>
        <dbReference type="ARBA" id="ARBA00000085"/>
    </source>
</evidence>
<organism evidence="12 13">
    <name type="scientific">Sphingobium naphthae</name>
    <dbReference type="NCBI Taxonomy" id="1886786"/>
    <lineage>
        <taxon>Bacteria</taxon>
        <taxon>Pseudomonadati</taxon>
        <taxon>Pseudomonadota</taxon>
        <taxon>Alphaproteobacteria</taxon>
        <taxon>Sphingomonadales</taxon>
        <taxon>Sphingomonadaceae</taxon>
        <taxon>Sphingobium</taxon>
    </lineage>
</organism>
<dbReference type="Gene3D" id="3.30.450.20">
    <property type="entry name" value="PAS domain"/>
    <property type="match status" value="2"/>
</dbReference>
<comment type="catalytic activity">
    <reaction evidence="1">
        <text>ATP + protein L-histidine = ADP + protein N-phospho-L-histidine.</text>
        <dbReference type="EC" id="2.7.13.3"/>
    </reaction>
</comment>
<evidence type="ECO:0000256" key="2">
    <source>
        <dbReference type="ARBA" id="ARBA00012438"/>
    </source>
</evidence>
<dbReference type="SUPFAM" id="SSF55781">
    <property type="entry name" value="GAF domain-like"/>
    <property type="match status" value="2"/>
</dbReference>
<dbReference type="PROSITE" id="PS50113">
    <property type="entry name" value="PAC"/>
    <property type="match status" value="2"/>
</dbReference>
<evidence type="ECO:0000259" key="11">
    <source>
        <dbReference type="PROSITE" id="PS50113"/>
    </source>
</evidence>
<reference evidence="13" key="1">
    <citation type="journal article" date="2022" name="J Environ Chem Eng">
        <title>Biodegradation of petroleum oil using a constructed nonpathogenic and heavy metal-tolerant bacterial consortium isolated from marine sponges.</title>
        <authorList>
            <person name="Dechsakulwatana C."/>
            <person name="Rungsihiranrut A."/>
            <person name="Muangchinda C."/>
            <person name="Ningthoujam R."/>
            <person name="Klankeo P."/>
            <person name="Pinyakong O."/>
        </authorList>
    </citation>
    <scope>NUCLEOTIDE SEQUENCE [LARGE SCALE GENOMIC DNA]</scope>
    <source>
        <strain evidence="13">MO2-4</strain>
    </source>
</reference>
<dbReference type="InterPro" id="IPR003661">
    <property type="entry name" value="HisK_dim/P_dom"/>
</dbReference>
<dbReference type="InterPro" id="IPR001610">
    <property type="entry name" value="PAC"/>
</dbReference>
<evidence type="ECO:0000313" key="13">
    <source>
        <dbReference type="Proteomes" id="UP001185984"/>
    </source>
</evidence>
<dbReference type="InterPro" id="IPR029016">
    <property type="entry name" value="GAF-like_dom_sf"/>
</dbReference>
<evidence type="ECO:0000259" key="10">
    <source>
        <dbReference type="PROSITE" id="PS50112"/>
    </source>
</evidence>
<dbReference type="Pfam" id="PF08447">
    <property type="entry name" value="PAS_3"/>
    <property type="match status" value="2"/>
</dbReference>
<dbReference type="NCBIfam" id="TIGR00229">
    <property type="entry name" value="sensory_box"/>
    <property type="match status" value="2"/>
</dbReference>
<dbReference type="Pfam" id="PF00512">
    <property type="entry name" value="HisKA"/>
    <property type="match status" value="1"/>
</dbReference>
<evidence type="ECO:0000256" key="7">
    <source>
        <dbReference type="SAM" id="Coils"/>
    </source>
</evidence>
<dbReference type="InterPro" id="IPR052162">
    <property type="entry name" value="Sensor_kinase/Photoreceptor"/>
</dbReference>
<evidence type="ECO:0000256" key="6">
    <source>
        <dbReference type="PROSITE-ProRule" id="PRU00169"/>
    </source>
</evidence>
<dbReference type="SMART" id="SM00065">
    <property type="entry name" value="GAF"/>
    <property type="match status" value="2"/>
</dbReference>
<dbReference type="InterPro" id="IPR036097">
    <property type="entry name" value="HisK_dim/P_sf"/>
</dbReference>
<dbReference type="Pfam" id="PF00072">
    <property type="entry name" value="Response_reg"/>
    <property type="match status" value="1"/>
</dbReference>
<evidence type="ECO:0000256" key="5">
    <source>
        <dbReference type="ARBA" id="ARBA00022777"/>
    </source>
</evidence>
<comment type="caution">
    <text evidence="12">The sequence shown here is derived from an EMBL/GenBank/DDBJ whole genome shotgun (WGS) entry which is preliminary data.</text>
</comment>
<evidence type="ECO:0000256" key="4">
    <source>
        <dbReference type="ARBA" id="ARBA00022679"/>
    </source>
</evidence>
<dbReference type="InterPro" id="IPR000014">
    <property type="entry name" value="PAS"/>
</dbReference>
<dbReference type="SMART" id="SM00086">
    <property type="entry name" value="PAC"/>
    <property type="match status" value="2"/>
</dbReference>
<dbReference type="SUPFAM" id="SSF52172">
    <property type="entry name" value="CheY-like"/>
    <property type="match status" value="1"/>
</dbReference>
<dbReference type="PANTHER" id="PTHR43304">
    <property type="entry name" value="PHYTOCHROME-LIKE PROTEIN CPH1"/>
    <property type="match status" value="1"/>
</dbReference>
<dbReference type="SMART" id="SM00091">
    <property type="entry name" value="PAS"/>
    <property type="match status" value="2"/>
</dbReference>
<protein>
    <recommendedName>
        <fullName evidence="2">histidine kinase</fullName>
        <ecNumber evidence="2">2.7.13.3</ecNumber>
    </recommendedName>
</protein>
<dbReference type="Proteomes" id="UP001185984">
    <property type="component" value="Unassembled WGS sequence"/>
</dbReference>
<dbReference type="EMBL" id="JAPTHD010000006">
    <property type="protein sequence ID" value="MDV5824905.1"/>
    <property type="molecule type" value="Genomic_DNA"/>
</dbReference>
<dbReference type="InterPro" id="IPR036890">
    <property type="entry name" value="HATPase_C_sf"/>
</dbReference>
<dbReference type="InterPro" id="IPR011006">
    <property type="entry name" value="CheY-like_superfamily"/>
</dbReference>
<feature type="domain" description="PAC" evidence="11">
    <location>
        <begin position="403"/>
        <end position="455"/>
    </location>
</feature>
<dbReference type="RefSeq" id="WP_317517544.1">
    <property type="nucleotide sequence ID" value="NZ_JAPTHD010000006.1"/>
</dbReference>
<dbReference type="Gene3D" id="3.40.50.2300">
    <property type="match status" value="1"/>
</dbReference>